<dbReference type="GO" id="GO:0000030">
    <property type="term" value="F:mannosyltransferase activity"/>
    <property type="evidence" value="ECO:0007669"/>
    <property type="project" value="TreeGrafter"/>
</dbReference>
<proteinExistence type="inferred from homology"/>
<dbReference type="PANTHER" id="PTHR31488:SF1">
    <property type="entry name" value="C-MANNOSYLTRANSFERASE DPY19L1"/>
    <property type="match status" value="1"/>
</dbReference>
<evidence type="ECO:0000256" key="1">
    <source>
        <dbReference type="ARBA" id="ARBA00004141"/>
    </source>
</evidence>
<keyword evidence="5" id="KW-0812">Transmembrane</keyword>
<keyword evidence="7" id="KW-0472">Membrane</keyword>
<evidence type="ECO:0000256" key="4">
    <source>
        <dbReference type="ARBA" id="ARBA00022679"/>
    </source>
</evidence>
<evidence type="ECO:0000256" key="5">
    <source>
        <dbReference type="ARBA" id="ARBA00022692"/>
    </source>
</evidence>
<keyword evidence="9" id="KW-1185">Reference proteome</keyword>
<keyword evidence="3 8" id="KW-0328">Glycosyltransferase</keyword>
<keyword evidence="6" id="KW-1133">Transmembrane helix</keyword>
<organism evidence="8 9">
    <name type="scientific">Plasmodium malariae</name>
    <dbReference type="NCBI Taxonomy" id="5858"/>
    <lineage>
        <taxon>Eukaryota</taxon>
        <taxon>Sar</taxon>
        <taxon>Alveolata</taxon>
        <taxon>Apicomplexa</taxon>
        <taxon>Aconoidasida</taxon>
        <taxon>Haemosporida</taxon>
        <taxon>Plasmodiidae</taxon>
        <taxon>Plasmodium</taxon>
        <taxon>Plasmodium (Plasmodium)</taxon>
    </lineage>
</organism>
<evidence type="ECO:0000256" key="7">
    <source>
        <dbReference type="ARBA" id="ARBA00023136"/>
    </source>
</evidence>
<evidence type="ECO:0000313" key="8">
    <source>
        <dbReference type="EMBL" id="SBT86964.1"/>
    </source>
</evidence>
<dbReference type="PANTHER" id="PTHR31488">
    <property type="entry name" value="DPY-19-LIKE 1, LIKE (H. SAPIENS)"/>
    <property type="match status" value="1"/>
</dbReference>
<dbReference type="OMA" id="NIYRCAS"/>
<dbReference type="KEGG" id="pmal:PMUG01_01025800"/>
<dbReference type="GeneID" id="39866410"/>
<dbReference type="InterPro" id="IPR018732">
    <property type="entry name" value="Dpy-19/Dpy-19-like"/>
</dbReference>
<evidence type="ECO:0000313" key="9">
    <source>
        <dbReference type="Proteomes" id="UP000219813"/>
    </source>
</evidence>
<name>A0A1D3JKA9_PLAMA</name>
<keyword evidence="4 8" id="KW-0808">Transferase</keyword>
<comment type="subcellular location">
    <subcellularLocation>
        <location evidence="1">Membrane</location>
        <topology evidence="1">Multi-pass membrane protein</topology>
    </subcellularLocation>
</comment>
<dbReference type="OrthoDB" id="537915at2759"/>
<comment type="similarity">
    <text evidence="2">Belongs to the dpy-19 family.</text>
</comment>
<reference evidence="8 9" key="1">
    <citation type="submission" date="2016-06" db="EMBL/GenBank/DDBJ databases">
        <authorList>
            <consortium name="Pathogen Informatics"/>
        </authorList>
    </citation>
    <scope>NUCLEOTIDE SEQUENCE [LARGE SCALE GENOMIC DNA]</scope>
</reference>
<dbReference type="VEuPathDB" id="PlasmoDB:PmUG01_01025800"/>
<dbReference type="Proteomes" id="UP000219813">
    <property type="component" value="Chromosome 1"/>
</dbReference>
<evidence type="ECO:0000256" key="2">
    <source>
        <dbReference type="ARBA" id="ARBA00008744"/>
    </source>
</evidence>
<gene>
    <name evidence="8" type="primary">PmUG01_01025800</name>
    <name evidence="8" type="ORF">PMUG01_01025800</name>
</gene>
<evidence type="ECO:0000256" key="6">
    <source>
        <dbReference type="ARBA" id="ARBA00022989"/>
    </source>
</evidence>
<protein>
    <submittedName>
        <fullName evidence="8">C-mannosyltransferase, putative</fullName>
    </submittedName>
</protein>
<evidence type="ECO:0000256" key="3">
    <source>
        <dbReference type="ARBA" id="ARBA00022676"/>
    </source>
</evidence>
<dbReference type="RefSeq" id="XP_028860047.1">
    <property type="nucleotide sequence ID" value="XM_029008493.1"/>
</dbReference>
<dbReference type="EMBL" id="LT594622">
    <property type="protein sequence ID" value="SBT86964.1"/>
    <property type="molecule type" value="Genomic_DNA"/>
</dbReference>
<accession>A0A1D3JKA9</accession>
<dbReference type="AlphaFoldDB" id="A0A1D3JKA9"/>
<sequence length="1078" mass="128067">MHLDRISQHFNLFPLSSAVCFFVTLTFYKKFRYDLFRTYEEQKLSLYSEESFYFSFYDDIIKSETYLDGLLLLIKDERSEYPDTINAIQRFNVYPEIVLGTLWRFLNLKSVFATPYNFYVCSALFSQAASVGTLFFFSVYLGKSYISGVIFLMLFFSCFREKLIIRLEAFPLRENFASVHMWLNILLIYMILRKEKQILNFQRGFLFLSSFLFFITWQFSVFASLTHIIALFAVDLLGYDIKAELQKILLTFFSSYITALIVSLFPRYLLFTYFPFVLVAIIITNSLYNNKWFNIEGKRRRRTWRHNNGGCNTGAINGEGINGEGINGEGINGEGINGKGINDKGINGKGINSAQANSEQINTVDMNKLLIYKSQGRNRYVGSKCKADKGREGEGMDDNLDQLRRRVSDEVKEQNMPNALKEIYIIQNYKFILMKGITSILLFLLLRVLIFFKEKHDSHVVSLLKVRLNLSVHNFDTMIYSLGSEFNPFSKDMFNMIKESALFDYFIVFIIILSFYVLNYFKFLYRKKELNTNFEVFDAHFVFLLIQFFLFTLLMLIISRLRVLALPLMCLFASLVGSPFILTDIYMIIRRNIFAFSRANAVNYAIYLLCLLACIYPFVKYFPKNEYMNLLHNDPTNLEKNMDLINWLKKNVKEKEALISDIPTSSFLRSTTNFRLILHPQYEDISLRKRVQDYYMLSACLPFSDAKRFYYEKYKVRYYVANIYRCVPSDDSINAFRIADKIDSNYAKCKDKECMRFCERVLYDNTNYKVLYRNGKFSVVYFVPKIIEDNTPYENFDELKYFNIKYFEPWLQRCKINDDKCALHIADVARSYLDILHYFRIGFILYRYVENNLLDNNTEVIFNVGEFYDFDYKKPEQANQFYKKAIDLIIHKEQSNLSGPIRGQVPFVSIPRKIHMISSYIYFLLETALYTGREQIILLYRNLHLLVKTALFALENGYYYEIVEAKWEENMRHKQEQEQEQKQEQPLQVRAHRGMDQTIKRDFYPKELDSILHDLCQNVVYIYENKHEHEEFELLYKNLWKLIKRLSHLTECVFDNFHIFENRPINAFDYFKFFYVYR</sequence>
<dbReference type="GO" id="GO:0005637">
    <property type="term" value="C:nuclear inner membrane"/>
    <property type="evidence" value="ECO:0007669"/>
    <property type="project" value="TreeGrafter"/>
</dbReference>
<dbReference type="Pfam" id="PF10034">
    <property type="entry name" value="Dpy19"/>
    <property type="match status" value="1"/>
</dbReference>